<dbReference type="GeneID" id="13280898"/>
<dbReference type="Proteomes" id="UP000002668">
    <property type="component" value="Genome"/>
</dbReference>
<keyword evidence="4" id="KW-1185">Reference proteome</keyword>
<proteinExistence type="predicted"/>
<accession>E5A1A5</accession>
<feature type="region of interest" description="Disordered" evidence="1">
    <location>
        <begin position="236"/>
        <end position="286"/>
    </location>
</feature>
<gene>
    <name evidence="3" type="ORF">LEMA_P105000.1</name>
</gene>
<dbReference type="OrthoDB" id="422086at2759"/>
<evidence type="ECO:0000313" key="4">
    <source>
        <dbReference type="Proteomes" id="UP000002668"/>
    </source>
</evidence>
<dbReference type="STRING" id="985895.E5A1A5"/>
<dbReference type="InParanoid" id="E5A1A5"/>
<evidence type="ECO:0000256" key="1">
    <source>
        <dbReference type="SAM" id="MobiDB-lite"/>
    </source>
</evidence>
<feature type="region of interest" description="Disordered" evidence="1">
    <location>
        <begin position="315"/>
        <end position="347"/>
    </location>
</feature>
<feature type="compositionally biased region" description="Polar residues" evidence="1">
    <location>
        <begin position="448"/>
        <end position="457"/>
    </location>
</feature>
<dbReference type="HOGENOM" id="CLU_016544_0_0_1"/>
<dbReference type="AlphaFoldDB" id="E5A1A5"/>
<organism evidence="4">
    <name type="scientific">Leptosphaeria maculans (strain JN3 / isolate v23.1.3 / race Av1-4-5-6-7-8)</name>
    <name type="common">Blackleg fungus</name>
    <name type="synonym">Phoma lingam</name>
    <dbReference type="NCBI Taxonomy" id="985895"/>
    <lineage>
        <taxon>Eukaryota</taxon>
        <taxon>Fungi</taxon>
        <taxon>Dikarya</taxon>
        <taxon>Ascomycota</taxon>
        <taxon>Pezizomycotina</taxon>
        <taxon>Dothideomycetes</taxon>
        <taxon>Pleosporomycetidae</taxon>
        <taxon>Pleosporales</taxon>
        <taxon>Pleosporineae</taxon>
        <taxon>Leptosphaeriaceae</taxon>
        <taxon>Plenodomus</taxon>
        <taxon>Plenodomus lingam/Leptosphaeria maculans species complex</taxon>
    </lineage>
</organism>
<dbReference type="EMBL" id="FP929131">
    <property type="protein sequence ID" value="CBX97369.1"/>
    <property type="molecule type" value="Genomic_DNA"/>
</dbReference>
<feature type="compositionally biased region" description="Low complexity" evidence="1">
    <location>
        <begin position="328"/>
        <end position="337"/>
    </location>
</feature>
<feature type="signal peptide" evidence="2">
    <location>
        <begin position="1"/>
        <end position="24"/>
    </location>
</feature>
<dbReference type="eggNOG" id="ENOG502T1NJ">
    <property type="taxonomic scope" value="Eukaryota"/>
</dbReference>
<reference evidence="4" key="1">
    <citation type="journal article" date="2011" name="Nat. Commun.">
        <title>Effector diversification within compartments of the Leptosphaeria maculans genome affected by Repeat-Induced Point mutations.</title>
        <authorList>
            <person name="Rouxel T."/>
            <person name="Grandaubert J."/>
            <person name="Hane J.K."/>
            <person name="Hoede C."/>
            <person name="van de Wouw A.P."/>
            <person name="Couloux A."/>
            <person name="Dominguez V."/>
            <person name="Anthouard V."/>
            <person name="Bally P."/>
            <person name="Bourras S."/>
            <person name="Cozijnsen A.J."/>
            <person name="Ciuffetti L.M."/>
            <person name="Degrave A."/>
            <person name="Dilmaghani A."/>
            <person name="Duret L."/>
            <person name="Fudal I."/>
            <person name="Goodwin S.B."/>
            <person name="Gout L."/>
            <person name="Glaser N."/>
            <person name="Linglin J."/>
            <person name="Kema G.H.J."/>
            <person name="Lapalu N."/>
            <person name="Lawrence C.B."/>
            <person name="May K."/>
            <person name="Meyer M."/>
            <person name="Ollivier B."/>
            <person name="Poulain J."/>
            <person name="Schoch C.L."/>
            <person name="Simon A."/>
            <person name="Spatafora J.W."/>
            <person name="Stachowiak A."/>
            <person name="Turgeon B.G."/>
            <person name="Tyler B.M."/>
            <person name="Vincent D."/>
            <person name="Weissenbach J."/>
            <person name="Amselem J."/>
            <person name="Quesneville H."/>
            <person name="Oliver R.P."/>
            <person name="Wincker P."/>
            <person name="Balesdent M.-H."/>
            <person name="Howlett B.J."/>
        </authorList>
    </citation>
    <scope>NUCLEOTIDE SEQUENCE [LARGE SCALE GENOMIC DNA]</scope>
    <source>
        <strain evidence="4">JN3 / isolate v23.1.3 / race Av1-4-5-6-7-8</strain>
    </source>
</reference>
<feature type="compositionally biased region" description="Polar residues" evidence="1">
    <location>
        <begin position="263"/>
        <end position="272"/>
    </location>
</feature>
<sequence length="841" mass="91215">MASPHPPLPLLSDLISSLCFLIHAHSHLVVNSSCSMACDISLFPLMEWNTCLYTCRIQDMFSLSSSILVYPILPILSGPSYLALIINNIIYKCSSSVLSIQLPYKRHKSSHLLHICHSCRPARPMPEKSAVSVPPLRTSEEKLYQACLDACIAGLENLPVDKRQAVPLAVNNNSDPTTFSANNTNITAIGSTKPGQGTVETDSAKVPLGANLCDQQLHATPSSTAGCAEVMDQSKYANTHGTPPKGPRSIQSQGHQAKPPSLRPTTPAQASQVFGRPPPPSWGTQDARSNLAIQPAAGVSTTKLKKKTVKIVGAAAPSNTAPKPLPAPSTSSSPAPMMKKEQEANHYTTPAPATPTLIAENSPPKVEMPGQNKLAGNSLDEMFTRLMTPKSQIISQATEAVLPIRSGNAMFALENRLSQEEVGKKVLGDLVANAPIRPAQSKHEEPTQTEIPQQKQSSEVETKSPLRQSDCLSEADWESRYMQKASEYIDALPGSKDTSAHIFRSVTKKLRSIYATGVQLPSEEIRDLKARYIFAVVQYVKGLKKSAPELTTTSVKQILDANKGDVLQLCVALVLQGHIASGNLEEIVGLCKNVLDILPTPESDVASPALKGAVQIAGQMHLLPHSNPLSKDPGNGMSAWPSPEKREHPAGFRTCILKGIWGVNSVHQLQALVWGGKMEAISMPDGSGIGIVRFLTVEGCQKYYEATKNGIEIHGSDKEKKTVVLVERTEGPNSINDVMRACAEGDASRCVRAVGADEDWPNTLLVKLARGTEKVKRELDTIKQGKTSRGFNYVEFRFANIYHALSFKRELLNDEEWEHCNISFATDPCEIAQGVHYKDAE</sequence>
<evidence type="ECO:0000256" key="2">
    <source>
        <dbReference type="SAM" id="SignalP"/>
    </source>
</evidence>
<dbReference type="VEuPathDB" id="FungiDB:LEMA_P105000.1"/>
<feature type="region of interest" description="Disordered" evidence="1">
    <location>
        <begin position="181"/>
        <end position="200"/>
    </location>
</feature>
<keyword evidence="2" id="KW-0732">Signal</keyword>
<dbReference type="OMA" id="WESCTIV"/>
<feature type="chain" id="PRO_5003194746" evidence="2">
    <location>
        <begin position="25"/>
        <end position="841"/>
    </location>
</feature>
<feature type="region of interest" description="Disordered" evidence="1">
    <location>
        <begin position="436"/>
        <end position="471"/>
    </location>
</feature>
<protein>
    <submittedName>
        <fullName evidence="3">Predicted protein</fullName>
    </submittedName>
</protein>
<evidence type="ECO:0000313" key="3">
    <source>
        <dbReference type="EMBL" id="CBX97369.1"/>
    </source>
</evidence>
<name>E5A1A5_LEPMJ</name>